<dbReference type="Ensembl" id="ENSSMRT00000003612.1">
    <property type="protein sequence ID" value="ENSSMRP00000003024.1"/>
    <property type="gene ID" value="ENSSMRG00000002559.1"/>
</dbReference>
<feature type="compositionally biased region" description="Gly residues" evidence="2">
    <location>
        <begin position="108"/>
        <end position="117"/>
    </location>
</feature>
<reference evidence="3" key="1">
    <citation type="submission" date="2025-08" db="UniProtKB">
        <authorList>
            <consortium name="Ensembl"/>
        </authorList>
    </citation>
    <scope>IDENTIFICATION</scope>
</reference>
<protein>
    <recommendedName>
        <fullName evidence="5">Proline-rich protein 15</fullName>
    </recommendedName>
</protein>
<dbReference type="Proteomes" id="UP000694421">
    <property type="component" value="Unplaced"/>
</dbReference>
<dbReference type="InterPro" id="IPR028237">
    <property type="entry name" value="PRR15"/>
</dbReference>
<organism evidence="3 4">
    <name type="scientific">Salvator merianae</name>
    <name type="common">Argentine black and white tegu</name>
    <name type="synonym">Tupinambis merianae</name>
    <dbReference type="NCBI Taxonomy" id="96440"/>
    <lineage>
        <taxon>Eukaryota</taxon>
        <taxon>Metazoa</taxon>
        <taxon>Chordata</taxon>
        <taxon>Craniata</taxon>
        <taxon>Vertebrata</taxon>
        <taxon>Euteleostomi</taxon>
        <taxon>Lepidosauria</taxon>
        <taxon>Squamata</taxon>
        <taxon>Bifurcata</taxon>
        <taxon>Unidentata</taxon>
        <taxon>Episquamata</taxon>
        <taxon>Laterata</taxon>
        <taxon>Teiioidea</taxon>
        <taxon>Teiidae</taxon>
        <taxon>Salvator</taxon>
    </lineage>
</organism>
<dbReference type="AlphaFoldDB" id="A0A8D0B6M2"/>
<reference evidence="3" key="2">
    <citation type="submission" date="2025-09" db="UniProtKB">
        <authorList>
            <consortium name="Ensembl"/>
        </authorList>
    </citation>
    <scope>IDENTIFICATION</scope>
</reference>
<evidence type="ECO:0000256" key="2">
    <source>
        <dbReference type="SAM" id="MobiDB-lite"/>
    </source>
</evidence>
<feature type="compositionally biased region" description="Basic residues" evidence="2">
    <location>
        <begin position="76"/>
        <end position="93"/>
    </location>
</feature>
<feature type="region of interest" description="Disordered" evidence="2">
    <location>
        <begin position="1"/>
        <end position="117"/>
    </location>
</feature>
<sequence>MAESASAAPSGPGAKGAWWKSLTTSRKKPKEALAAAAAPATSWPPRQPAEPSELLPTPPSPSDLRENQQPNAGSRRNLKISRSGRFKEKRKVRATLLAAETSPQQLFEGGGPPGRLF</sequence>
<evidence type="ECO:0000313" key="3">
    <source>
        <dbReference type="Ensembl" id="ENSSMRP00000003024.1"/>
    </source>
</evidence>
<accession>A0A8D0B6M2</accession>
<dbReference type="Pfam" id="PF15321">
    <property type="entry name" value="ATAD4"/>
    <property type="match status" value="1"/>
</dbReference>
<name>A0A8D0B6M2_SALMN</name>
<dbReference type="GeneTree" id="ENSGT01030000235471"/>
<comment type="similarity">
    <text evidence="1">Belongs to the PRR15 family.</text>
</comment>
<evidence type="ECO:0000313" key="4">
    <source>
        <dbReference type="Proteomes" id="UP000694421"/>
    </source>
</evidence>
<keyword evidence="4" id="KW-1185">Reference proteome</keyword>
<dbReference type="OMA" id="GAWWKSL"/>
<evidence type="ECO:0000256" key="1">
    <source>
        <dbReference type="ARBA" id="ARBA00010096"/>
    </source>
</evidence>
<feature type="compositionally biased region" description="Low complexity" evidence="2">
    <location>
        <begin position="1"/>
        <end position="17"/>
    </location>
</feature>
<proteinExistence type="inferred from homology"/>
<dbReference type="PANTHER" id="PTHR14581">
    <property type="match status" value="1"/>
</dbReference>
<dbReference type="PANTHER" id="PTHR14581:SF4">
    <property type="entry name" value="PROLINE-RICH PROTEIN 15"/>
    <property type="match status" value="1"/>
</dbReference>
<evidence type="ECO:0008006" key="5">
    <source>
        <dbReference type="Google" id="ProtNLM"/>
    </source>
</evidence>